<organism evidence="3 4">
    <name type="scientific">Tumebacillus avium</name>
    <dbReference type="NCBI Taxonomy" id="1903704"/>
    <lineage>
        <taxon>Bacteria</taxon>
        <taxon>Bacillati</taxon>
        <taxon>Bacillota</taxon>
        <taxon>Bacilli</taxon>
        <taxon>Bacillales</taxon>
        <taxon>Alicyclobacillaceae</taxon>
        <taxon>Tumebacillus</taxon>
    </lineage>
</organism>
<feature type="transmembrane region" description="Helical" evidence="1">
    <location>
        <begin position="172"/>
        <end position="194"/>
    </location>
</feature>
<dbReference type="InterPro" id="IPR017896">
    <property type="entry name" value="4Fe4S_Fe-S-bd"/>
</dbReference>
<dbReference type="Proteomes" id="UP000195437">
    <property type="component" value="Chromosome"/>
</dbReference>
<gene>
    <name evidence="3" type="ORF">CBW65_01695</name>
</gene>
<name>A0A1Y0IHF4_9BACL</name>
<keyword evidence="1" id="KW-1133">Transmembrane helix</keyword>
<feature type="transmembrane region" description="Helical" evidence="1">
    <location>
        <begin position="90"/>
        <end position="111"/>
    </location>
</feature>
<reference evidence="4" key="1">
    <citation type="submission" date="2017-05" db="EMBL/GenBank/DDBJ databases">
        <authorList>
            <person name="Sung H."/>
        </authorList>
    </citation>
    <scope>NUCLEOTIDE SEQUENCE [LARGE SCALE GENOMIC DNA]</scope>
    <source>
        <strain evidence="4">AR23208</strain>
    </source>
</reference>
<evidence type="ECO:0000259" key="2">
    <source>
        <dbReference type="Pfam" id="PF12801"/>
    </source>
</evidence>
<dbReference type="OrthoDB" id="9806398at2"/>
<dbReference type="KEGG" id="tum:CBW65_01695"/>
<feature type="transmembrane region" description="Helical" evidence="1">
    <location>
        <begin position="123"/>
        <end position="144"/>
    </location>
</feature>
<dbReference type="RefSeq" id="WP_087455300.1">
    <property type="nucleotide sequence ID" value="NZ_CP021434.1"/>
</dbReference>
<sequence length="294" mass="33827">MRKWLQPVILLLFFIVPYFDLFRIDIPGGQYYWFTRRLPFSQAMPLLLTVLWLVFLVLGLSFFKPRLFCSHFCPHNTISKFLRALQRYKLDLPLAILLTPLVAFTLIAYFVDPHRIWSALTEGTSGMVLIFFLVLCLFIGALLLRLRHKFCSTVCPYGYIQQMFRPERTTTLGKIVTAALLLMLGGATVLSVFFTSGLEIDLGTIARVNAGNRMIYTYELRLVNNRKQSESVSVTFHKLEPIRNPFAEPILIQSGEAMKIPFSFEVQQTQEVEFDVCPQQPADCERFRFSLSGT</sequence>
<feature type="domain" description="4Fe-4S ferredoxin-type" evidence="2">
    <location>
        <begin position="49"/>
        <end position="87"/>
    </location>
</feature>
<keyword evidence="1" id="KW-0812">Transmembrane</keyword>
<evidence type="ECO:0000313" key="4">
    <source>
        <dbReference type="Proteomes" id="UP000195437"/>
    </source>
</evidence>
<keyword evidence="1" id="KW-0472">Membrane</keyword>
<dbReference type="AlphaFoldDB" id="A0A1Y0IHF4"/>
<dbReference type="Pfam" id="PF12801">
    <property type="entry name" value="Fer4_5"/>
    <property type="match status" value="2"/>
</dbReference>
<feature type="transmembrane region" description="Helical" evidence="1">
    <location>
        <begin position="7"/>
        <end position="24"/>
    </location>
</feature>
<feature type="transmembrane region" description="Helical" evidence="1">
    <location>
        <begin position="44"/>
        <end position="63"/>
    </location>
</feature>
<accession>A0A1Y0IHF4</accession>
<keyword evidence="4" id="KW-1185">Reference proteome</keyword>
<proteinExistence type="predicted"/>
<protein>
    <recommendedName>
        <fullName evidence="2">4Fe-4S ferredoxin-type domain-containing protein</fullName>
    </recommendedName>
</protein>
<evidence type="ECO:0000256" key="1">
    <source>
        <dbReference type="SAM" id="Phobius"/>
    </source>
</evidence>
<evidence type="ECO:0000313" key="3">
    <source>
        <dbReference type="EMBL" id="ARU59912.1"/>
    </source>
</evidence>
<dbReference type="EMBL" id="CP021434">
    <property type="protein sequence ID" value="ARU59912.1"/>
    <property type="molecule type" value="Genomic_DNA"/>
</dbReference>
<feature type="domain" description="4Fe-4S ferredoxin-type" evidence="2">
    <location>
        <begin position="131"/>
        <end position="164"/>
    </location>
</feature>